<evidence type="ECO:0000313" key="2">
    <source>
        <dbReference type="Proteomes" id="UP000515121"/>
    </source>
</evidence>
<feature type="region of interest" description="Disordered" evidence="1">
    <location>
        <begin position="1"/>
        <end position="42"/>
    </location>
</feature>
<feature type="compositionally biased region" description="Acidic residues" evidence="1">
    <location>
        <begin position="20"/>
        <end position="42"/>
    </location>
</feature>
<dbReference type="GeneID" id="111300868"/>
<evidence type="ECO:0000313" key="3">
    <source>
        <dbReference type="RefSeq" id="XP_022752199.1"/>
    </source>
</evidence>
<dbReference type="Gene3D" id="3.10.450.10">
    <property type="match status" value="1"/>
</dbReference>
<feature type="compositionally biased region" description="Low complexity" evidence="1">
    <location>
        <begin position="1"/>
        <end position="14"/>
    </location>
</feature>
<dbReference type="RefSeq" id="XP_022752199.1">
    <property type="nucleotide sequence ID" value="XM_022896464.1"/>
</dbReference>
<proteinExistence type="predicted"/>
<reference evidence="3" key="1">
    <citation type="submission" date="2025-08" db="UniProtKB">
        <authorList>
            <consortium name="RefSeq"/>
        </authorList>
    </citation>
    <scope>IDENTIFICATION</scope>
    <source>
        <tissue evidence="3">Fruit stalk</tissue>
    </source>
</reference>
<dbReference type="KEGG" id="dzi:111300868"/>
<protein>
    <submittedName>
        <fullName evidence="3">Uncharacterized protein LOC111300868</fullName>
    </submittedName>
</protein>
<accession>A0A6P5ZHI8</accession>
<gene>
    <name evidence="3" type="primary">LOC111300868</name>
</gene>
<dbReference type="PANTHER" id="PTHR31228:SF22">
    <property type="entry name" value="CYSTATIN_MONELLIN SUPERFAMILY PROTEIN"/>
    <property type="match status" value="1"/>
</dbReference>
<name>A0A6P5ZHI8_DURZI</name>
<sequence length="134" mass="15277">MSPTDSSSSPPSSSWRLFEDYGDNDDYDLVDDEDESDDEREITDEELQQYKAAFEASDGFDVPSFPGVFCRCLVTPVVLDAYTRETLNPLCVAAMDHYNYEKKTDYQFLKLEKANAQGARGLLYYLTFRFVGDS</sequence>
<keyword evidence="2" id="KW-1185">Reference proteome</keyword>
<dbReference type="Proteomes" id="UP000515121">
    <property type="component" value="Unplaced"/>
</dbReference>
<dbReference type="AlphaFoldDB" id="A0A6P5ZHI8"/>
<evidence type="ECO:0000256" key="1">
    <source>
        <dbReference type="SAM" id="MobiDB-lite"/>
    </source>
</evidence>
<dbReference type="PANTHER" id="PTHR31228">
    <property type="entry name" value="CYSTATIN/MONELLIN SUPERFAMILY PROTEIN"/>
    <property type="match status" value="1"/>
</dbReference>
<organism evidence="2 3">
    <name type="scientific">Durio zibethinus</name>
    <name type="common">Durian</name>
    <dbReference type="NCBI Taxonomy" id="66656"/>
    <lineage>
        <taxon>Eukaryota</taxon>
        <taxon>Viridiplantae</taxon>
        <taxon>Streptophyta</taxon>
        <taxon>Embryophyta</taxon>
        <taxon>Tracheophyta</taxon>
        <taxon>Spermatophyta</taxon>
        <taxon>Magnoliopsida</taxon>
        <taxon>eudicotyledons</taxon>
        <taxon>Gunneridae</taxon>
        <taxon>Pentapetalae</taxon>
        <taxon>rosids</taxon>
        <taxon>malvids</taxon>
        <taxon>Malvales</taxon>
        <taxon>Malvaceae</taxon>
        <taxon>Helicteroideae</taxon>
        <taxon>Durio</taxon>
    </lineage>
</organism>